<dbReference type="OrthoDB" id="5198800at2"/>
<keyword evidence="2" id="KW-1185">Reference proteome</keyword>
<sequence length="162" mass="17719">MTEDVPPPPEGAVTYNIAQPGSVVGIQAQYVRDVLVYQITPLGVSPLDTLPAADWAPMVASSPMLTLEQLRFAHLPKPAPGEPGYAEAEVNAFLDEVEAALGLDQEAVPLLTQAEVRYKQFKPTYLRTSYAPEGVDLLLDKVESEIARRWALFMRDQGGIQI</sequence>
<dbReference type="STRING" id="380244.SAMN05216298_3453"/>
<reference evidence="2" key="1">
    <citation type="submission" date="2016-10" db="EMBL/GenBank/DDBJ databases">
        <authorList>
            <person name="Varghese N."/>
            <person name="Submissions S."/>
        </authorList>
    </citation>
    <scope>NUCLEOTIDE SEQUENCE [LARGE SCALE GENOMIC DNA]</scope>
    <source>
        <strain evidence="2">CGMCC 4.3147</strain>
    </source>
</reference>
<organism evidence="1 2">
    <name type="scientific">Glycomyces sambucus</name>
    <dbReference type="NCBI Taxonomy" id="380244"/>
    <lineage>
        <taxon>Bacteria</taxon>
        <taxon>Bacillati</taxon>
        <taxon>Actinomycetota</taxon>
        <taxon>Actinomycetes</taxon>
        <taxon>Glycomycetales</taxon>
        <taxon>Glycomycetaceae</taxon>
        <taxon>Glycomyces</taxon>
    </lineage>
</organism>
<dbReference type="EMBL" id="FNGF01000005">
    <property type="protein sequence ID" value="SDL33078.1"/>
    <property type="molecule type" value="Genomic_DNA"/>
</dbReference>
<dbReference type="AlphaFoldDB" id="A0A1G9J6B5"/>
<name>A0A1G9J6B5_9ACTN</name>
<evidence type="ECO:0000313" key="2">
    <source>
        <dbReference type="Proteomes" id="UP000198662"/>
    </source>
</evidence>
<dbReference type="Proteomes" id="UP000198662">
    <property type="component" value="Unassembled WGS sequence"/>
</dbReference>
<dbReference type="RefSeq" id="WP_091051844.1">
    <property type="nucleotide sequence ID" value="NZ_FNGF01000005.1"/>
</dbReference>
<gene>
    <name evidence="1" type="ORF">SAMN05216298_3453</name>
</gene>
<dbReference type="InterPro" id="IPR019933">
    <property type="entry name" value="DivIVA_domain"/>
</dbReference>
<proteinExistence type="predicted"/>
<evidence type="ECO:0000313" key="1">
    <source>
        <dbReference type="EMBL" id="SDL33078.1"/>
    </source>
</evidence>
<dbReference type="NCBIfam" id="TIGR03544">
    <property type="entry name" value="DivI1A_domain"/>
    <property type="match status" value="1"/>
</dbReference>
<accession>A0A1G9J6B5</accession>
<protein>
    <submittedName>
        <fullName evidence="1">DivIVA domain-containing protein</fullName>
    </submittedName>
</protein>